<accession>A0A8J9VZ23</accession>
<evidence type="ECO:0000313" key="1">
    <source>
        <dbReference type="EMBL" id="CAH0730990.1"/>
    </source>
</evidence>
<name>A0A8J9VZ23_9NEOP</name>
<sequence length="120" mass="13908">MATGPKESQDIDINSMTNLDMDISKMPIFFEDNFDIAQELELLSQKADTVTKICKIQENDPRKIHEISDIILKNKTSADVQKCEKIDLNKKNKFYRSDSDILRDLMDDDIKIFIIILINI</sequence>
<organism evidence="1 2">
    <name type="scientific">Brenthis ino</name>
    <name type="common">lesser marbled fritillary</name>
    <dbReference type="NCBI Taxonomy" id="405034"/>
    <lineage>
        <taxon>Eukaryota</taxon>
        <taxon>Metazoa</taxon>
        <taxon>Ecdysozoa</taxon>
        <taxon>Arthropoda</taxon>
        <taxon>Hexapoda</taxon>
        <taxon>Insecta</taxon>
        <taxon>Pterygota</taxon>
        <taxon>Neoptera</taxon>
        <taxon>Endopterygota</taxon>
        <taxon>Lepidoptera</taxon>
        <taxon>Glossata</taxon>
        <taxon>Ditrysia</taxon>
        <taxon>Papilionoidea</taxon>
        <taxon>Nymphalidae</taxon>
        <taxon>Heliconiinae</taxon>
        <taxon>Argynnini</taxon>
        <taxon>Brenthis</taxon>
    </lineage>
</organism>
<feature type="non-terminal residue" evidence="1">
    <location>
        <position position="120"/>
    </location>
</feature>
<protein>
    <submittedName>
        <fullName evidence="1">Uncharacterized protein</fullName>
    </submittedName>
</protein>
<gene>
    <name evidence="1" type="ORF">BINO364_LOCUS15907</name>
</gene>
<keyword evidence="2" id="KW-1185">Reference proteome</keyword>
<dbReference type="AlphaFoldDB" id="A0A8J9VZ23"/>
<reference evidence="1" key="1">
    <citation type="submission" date="2021-12" db="EMBL/GenBank/DDBJ databases">
        <authorList>
            <person name="Martin H S."/>
        </authorList>
    </citation>
    <scope>NUCLEOTIDE SEQUENCE</scope>
</reference>
<proteinExistence type="predicted"/>
<evidence type="ECO:0000313" key="2">
    <source>
        <dbReference type="Proteomes" id="UP000838878"/>
    </source>
</evidence>
<dbReference type="EMBL" id="OV170229">
    <property type="protein sequence ID" value="CAH0730990.1"/>
    <property type="molecule type" value="Genomic_DNA"/>
</dbReference>
<dbReference type="Proteomes" id="UP000838878">
    <property type="component" value="Chromosome 9"/>
</dbReference>
<dbReference type="OrthoDB" id="10566968at2759"/>